<dbReference type="PANTHER" id="PTHR46268:SF6">
    <property type="entry name" value="UNIVERSAL STRESS PROTEIN UP12"/>
    <property type="match status" value="1"/>
</dbReference>
<proteinExistence type="inferred from homology"/>
<evidence type="ECO:0000313" key="3">
    <source>
        <dbReference type="EMBL" id="QAA93378.1"/>
    </source>
</evidence>
<gene>
    <name evidence="3" type="ORF">CKA81_05680</name>
</gene>
<dbReference type="SUPFAM" id="SSF52402">
    <property type="entry name" value="Adenine nucleotide alpha hydrolases-like"/>
    <property type="match status" value="1"/>
</dbReference>
<dbReference type="InterPro" id="IPR014729">
    <property type="entry name" value="Rossmann-like_a/b/a_fold"/>
</dbReference>
<name>A0A410GAP1_9BURK</name>
<evidence type="ECO:0000313" key="4">
    <source>
        <dbReference type="Proteomes" id="UP000283474"/>
    </source>
</evidence>
<dbReference type="InterPro" id="IPR006016">
    <property type="entry name" value="UspA"/>
</dbReference>
<feature type="domain" description="UspA" evidence="2">
    <location>
        <begin position="2"/>
        <end position="141"/>
    </location>
</feature>
<dbReference type="InterPro" id="IPR006015">
    <property type="entry name" value="Universal_stress_UspA"/>
</dbReference>
<dbReference type="OrthoDB" id="5512223at2"/>
<accession>A0A410GAP1</accession>
<organism evidence="3 4">
    <name type="scientific">Pollutimonas thiosulfatoxidans</name>
    <dbReference type="NCBI Taxonomy" id="2028345"/>
    <lineage>
        <taxon>Bacteria</taxon>
        <taxon>Pseudomonadati</taxon>
        <taxon>Pseudomonadota</taxon>
        <taxon>Betaproteobacteria</taxon>
        <taxon>Burkholderiales</taxon>
        <taxon>Alcaligenaceae</taxon>
        <taxon>Pollutimonas</taxon>
    </lineage>
</organism>
<sequence>MTTILIPVDGSDASLRAVKAAIKASGKLGNTTLHLLTVQAPIVSGNVTRFFSAEAINDYYQDEGKNALSPAKALLDETGVAYKEKTAVGPVAQTIAKYASEQDCDLIMMGTRGLGAVGGFVLGSVATKVLNLTDVPVTLIK</sequence>
<dbReference type="PRINTS" id="PR01438">
    <property type="entry name" value="UNVRSLSTRESS"/>
</dbReference>
<dbReference type="CDD" id="cd00293">
    <property type="entry name" value="USP-like"/>
    <property type="match status" value="1"/>
</dbReference>
<dbReference type="PANTHER" id="PTHR46268">
    <property type="entry name" value="STRESS RESPONSE PROTEIN NHAX"/>
    <property type="match status" value="1"/>
</dbReference>
<reference evidence="3 4" key="1">
    <citation type="submission" date="2017-08" db="EMBL/GenBank/DDBJ databases">
        <authorList>
            <person name="Park S.-J."/>
            <person name="Kim H."/>
        </authorList>
    </citation>
    <scope>NUCLEOTIDE SEQUENCE [LARGE SCALE GENOMIC DNA]</scope>
    <source>
        <strain evidence="4">ye3</strain>
    </source>
</reference>
<keyword evidence="4" id="KW-1185">Reference proteome</keyword>
<dbReference type="Pfam" id="PF00582">
    <property type="entry name" value="Usp"/>
    <property type="match status" value="1"/>
</dbReference>
<dbReference type="Proteomes" id="UP000283474">
    <property type="component" value="Chromosome"/>
</dbReference>
<evidence type="ECO:0000259" key="2">
    <source>
        <dbReference type="Pfam" id="PF00582"/>
    </source>
</evidence>
<comment type="similarity">
    <text evidence="1">Belongs to the universal stress protein A family.</text>
</comment>
<dbReference type="Gene3D" id="3.40.50.620">
    <property type="entry name" value="HUPs"/>
    <property type="match status" value="1"/>
</dbReference>
<dbReference type="EMBL" id="CP022987">
    <property type="protein sequence ID" value="QAA93378.1"/>
    <property type="molecule type" value="Genomic_DNA"/>
</dbReference>
<dbReference type="AlphaFoldDB" id="A0A410GAP1"/>
<protein>
    <submittedName>
        <fullName evidence="3">Universal stress protein</fullName>
    </submittedName>
</protein>
<evidence type="ECO:0000256" key="1">
    <source>
        <dbReference type="ARBA" id="ARBA00008791"/>
    </source>
</evidence>
<dbReference type="RefSeq" id="WP_128354422.1">
    <property type="nucleotide sequence ID" value="NZ_CP022987.1"/>
</dbReference>
<dbReference type="KEGG" id="pus:CKA81_05680"/>